<gene>
    <name evidence="3" type="ORF">F6J89_32800</name>
</gene>
<evidence type="ECO:0000313" key="3">
    <source>
        <dbReference type="EMBL" id="NER32253.1"/>
    </source>
</evidence>
<organism evidence="3">
    <name type="scientific">Symploca sp. SIO1C4</name>
    <dbReference type="NCBI Taxonomy" id="2607765"/>
    <lineage>
        <taxon>Bacteria</taxon>
        <taxon>Bacillati</taxon>
        <taxon>Cyanobacteriota</taxon>
        <taxon>Cyanophyceae</taxon>
        <taxon>Coleofasciculales</taxon>
        <taxon>Coleofasciculaceae</taxon>
        <taxon>Symploca</taxon>
    </lineage>
</organism>
<dbReference type="CDD" id="cd02978">
    <property type="entry name" value="KaiB_like"/>
    <property type="match status" value="1"/>
</dbReference>
<feature type="domain" description="KaiB" evidence="2">
    <location>
        <begin position="303"/>
        <end position="384"/>
    </location>
</feature>
<dbReference type="SMART" id="SM01248">
    <property type="entry name" value="KaiB"/>
    <property type="match status" value="1"/>
</dbReference>
<dbReference type="SUPFAM" id="SSF52833">
    <property type="entry name" value="Thioredoxin-like"/>
    <property type="match status" value="1"/>
</dbReference>
<dbReference type="PANTHER" id="PTHR41709">
    <property type="entry name" value="KAIB-LIKE PROTEIN 1"/>
    <property type="match status" value="1"/>
</dbReference>
<protein>
    <submittedName>
        <fullName evidence="3">Circadian clock protein KaiB</fullName>
    </submittedName>
</protein>
<dbReference type="InterPro" id="IPR011649">
    <property type="entry name" value="KaiB_domain"/>
</dbReference>
<sequence>MKSDQLILSKMFKGIAIFTPGGDLIYAIDPSKQDQWHLHLCVALQEILGLPEPPHFLVPGYTATIDRWLDPRTKQLQTSAEIYRPVQHHQALLNSVFGTSNLVWQVAPWQEGACDPSVLETYRHQFSQLWEDHDLIVRLERRQGLLRPTFLEGLGSNSYAHQQDTQGKKISLDNAKIYANKQRRPTEEVDGESNFNKTEAFPNQRIEGEQAFMPSSSRKSPTQQGNCTLENSNSQHQETGENLRSEIETHSELKDFAKQDIDRCDGTEPDLVKGSSAQEPITVDSERIGETSPLKRAHGYVLRLFVSGNNATTEHTLKSLHQLLEHSLNYPYTLKVIDVFKHPEQAEANQISATPTLLRVWPEPVRRIVGNLNDLERVLQVLAAPSEVC</sequence>
<name>A0A6B3NKB2_9CYAN</name>
<evidence type="ECO:0000259" key="2">
    <source>
        <dbReference type="SMART" id="SM01248"/>
    </source>
</evidence>
<reference evidence="3" key="1">
    <citation type="submission" date="2019-11" db="EMBL/GenBank/DDBJ databases">
        <title>Genomic insights into an expanded diversity of filamentous marine cyanobacteria reveals the extraordinary biosynthetic potential of Moorea and Okeania.</title>
        <authorList>
            <person name="Ferreira Leao T."/>
            <person name="Wang M."/>
            <person name="Moss N."/>
            <person name="Da Silva R."/>
            <person name="Sanders J."/>
            <person name="Nurk S."/>
            <person name="Gurevich A."/>
            <person name="Humphrey G."/>
            <person name="Reher R."/>
            <person name="Zhu Q."/>
            <person name="Belda-Ferre P."/>
            <person name="Glukhov E."/>
            <person name="Rex R."/>
            <person name="Dorrestein P.C."/>
            <person name="Knight R."/>
            <person name="Pevzner P."/>
            <person name="Gerwick W.H."/>
            <person name="Gerwick L."/>
        </authorList>
    </citation>
    <scope>NUCLEOTIDE SEQUENCE</scope>
    <source>
        <strain evidence="3">SIO1C4</strain>
    </source>
</reference>
<dbReference type="InterPro" id="IPR039022">
    <property type="entry name" value="KaiB-like"/>
</dbReference>
<accession>A0A6B3NKB2</accession>
<dbReference type="AlphaFoldDB" id="A0A6B3NKB2"/>
<dbReference type="Pfam" id="PF07689">
    <property type="entry name" value="KaiB"/>
    <property type="match status" value="1"/>
</dbReference>
<evidence type="ECO:0000256" key="1">
    <source>
        <dbReference type="SAM" id="MobiDB-lite"/>
    </source>
</evidence>
<dbReference type="EMBL" id="JAAHFQ010001139">
    <property type="protein sequence ID" value="NER32253.1"/>
    <property type="molecule type" value="Genomic_DNA"/>
</dbReference>
<dbReference type="InterPro" id="IPR036249">
    <property type="entry name" value="Thioredoxin-like_sf"/>
</dbReference>
<comment type="caution">
    <text evidence="3">The sequence shown here is derived from an EMBL/GenBank/DDBJ whole genome shotgun (WGS) entry which is preliminary data.</text>
</comment>
<feature type="region of interest" description="Disordered" evidence="1">
    <location>
        <begin position="181"/>
        <end position="243"/>
    </location>
</feature>
<dbReference type="GO" id="GO:0048511">
    <property type="term" value="P:rhythmic process"/>
    <property type="evidence" value="ECO:0007669"/>
    <property type="project" value="InterPro"/>
</dbReference>
<proteinExistence type="predicted"/>
<dbReference type="PANTHER" id="PTHR41709:SF2">
    <property type="entry name" value="CIRCADIAN CLOCK PROTEIN KAIB2"/>
    <property type="match status" value="1"/>
</dbReference>
<dbReference type="Gene3D" id="3.40.30.10">
    <property type="entry name" value="Glutaredoxin"/>
    <property type="match status" value="1"/>
</dbReference>
<feature type="compositionally biased region" description="Polar residues" evidence="1">
    <location>
        <begin position="213"/>
        <end position="237"/>
    </location>
</feature>